<evidence type="ECO:0000313" key="1">
    <source>
        <dbReference type="EMBL" id="OGY72569.1"/>
    </source>
</evidence>
<protein>
    <recommendedName>
        <fullName evidence="3">Four helix bundle protein</fullName>
    </recommendedName>
</protein>
<dbReference type="PANTHER" id="PTHR38471">
    <property type="entry name" value="FOUR HELIX BUNDLE PROTEIN"/>
    <property type="match status" value="1"/>
</dbReference>
<dbReference type="Gene3D" id="1.20.1440.60">
    <property type="entry name" value="23S rRNA-intervening sequence"/>
    <property type="match status" value="1"/>
</dbReference>
<dbReference type="CDD" id="cd16377">
    <property type="entry name" value="23S_rRNA_IVP_like"/>
    <property type="match status" value="1"/>
</dbReference>
<dbReference type="InterPro" id="IPR036583">
    <property type="entry name" value="23S_rRNA_IVS_sf"/>
</dbReference>
<dbReference type="InterPro" id="IPR012657">
    <property type="entry name" value="23S_rRNA-intervening_sequence"/>
</dbReference>
<sequence>MESYENLIVWQKSMDLVIAIYTVTGKFPKEEIYGLTSQMRRAAVSIPSNIAEGSRRSSRKDFRNFLLNAFGSGAELETQIRIARRLVYGEDKNYIRAEALLSEVMRMLNKLTHELNE</sequence>
<gene>
    <name evidence="1" type="ORF">A3H61_01775</name>
</gene>
<reference evidence="1 2" key="1">
    <citation type="journal article" date="2016" name="Nat. Commun.">
        <title>Thousands of microbial genomes shed light on interconnected biogeochemical processes in an aquifer system.</title>
        <authorList>
            <person name="Anantharaman K."/>
            <person name="Brown C.T."/>
            <person name="Hug L.A."/>
            <person name="Sharon I."/>
            <person name="Castelle C.J."/>
            <person name="Probst A.J."/>
            <person name="Thomas B.C."/>
            <person name="Singh A."/>
            <person name="Wilkins M.J."/>
            <person name="Karaoz U."/>
            <person name="Brodie E.L."/>
            <person name="Williams K.H."/>
            <person name="Hubbard S.S."/>
            <person name="Banfield J.F."/>
        </authorList>
    </citation>
    <scope>NUCLEOTIDE SEQUENCE [LARGE SCALE GENOMIC DNA]</scope>
</reference>
<accession>A0A1G2A7C2</accession>
<proteinExistence type="predicted"/>
<comment type="caution">
    <text evidence="1">The sequence shown here is derived from an EMBL/GenBank/DDBJ whole genome shotgun (WGS) entry which is preliminary data.</text>
</comment>
<evidence type="ECO:0000313" key="2">
    <source>
        <dbReference type="Proteomes" id="UP000178315"/>
    </source>
</evidence>
<evidence type="ECO:0008006" key="3">
    <source>
        <dbReference type="Google" id="ProtNLM"/>
    </source>
</evidence>
<dbReference type="SUPFAM" id="SSF158446">
    <property type="entry name" value="IVS-encoded protein-like"/>
    <property type="match status" value="1"/>
</dbReference>
<dbReference type="Proteomes" id="UP000178315">
    <property type="component" value="Unassembled WGS sequence"/>
</dbReference>
<dbReference type="Pfam" id="PF05635">
    <property type="entry name" value="23S_rRNA_IVP"/>
    <property type="match status" value="1"/>
</dbReference>
<name>A0A1G2A7C2_9BACT</name>
<dbReference type="NCBIfam" id="TIGR02436">
    <property type="entry name" value="four helix bundle protein"/>
    <property type="match status" value="1"/>
</dbReference>
<organism evidence="1 2">
    <name type="scientific">Candidatus Jacksonbacteria bacterium RIFCSPLOWO2_02_FULL_44_20</name>
    <dbReference type="NCBI Taxonomy" id="1798460"/>
    <lineage>
        <taxon>Bacteria</taxon>
        <taxon>Candidatus Jacksoniibacteriota</taxon>
    </lineage>
</organism>
<dbReference type="AlphaFoldDB" id="A0A1G2A7C2"/>
<dbReference type="PANTHER" id="PTHR38471:SF2">
    <property type="entry name" value="FOUR HELIX BUNDLE PROTEIN"/>
    <property type="match status" value="1"/>
</dbReference>
<dbReference type="EMBL" id="MHJU01000029">
    <property type="protein sequence ID" value="OGY72569.1"/>
    <property type="molecule type" value="Genomic_DNA"/>
</dbReference>